<evidence type="ECO:0000256" key="6">
    <source>
        <dbReference type="ARBA" id="ARBA00022970"/>
    </source>
</evidence>
<proteinExistence type="inferred from homology"/>
<evidence type="ECO:0000256" key="3">
    <source>
        <dbReference type="ARBA" id="ARBA00022448"/>
    </source>
</evidence>
<evidence type="ECO:0000313" key="14">
    <source>
        <dbReference type="Proteomes" id="UP000507222"/>
    </source>
</evidence>
<keyword evidence="5" id="KW-0769">Symport</keyword>
<feature type="transmembrane region" description="Helical" evidence="11">
    <location>
        <begin position="103"/>
        <end position="122"/>
    </location>
</feature>
<evidence type="ECO:0000259" key="12">
    <source>
        <dbReference type="Pfam" id="PF01490"/>
    </source>
</evidence>
<gene>
    <name evidence="13" type="ORF">CURHAP_LOCUS51136</name>
</gene>
<dbReference type="GO" id="GO:0012505">
    <property type="term" value="C:endomembrane system"/>
    <property type="evidence" value="ECO:0007669"/>
    <property type="project" value="UniProtKB-SubCell"/>
</dbReference>
<feature type="transmembrane region" description="Helical" evidence="11">
    <location>
        <begin position="247"/>
        <end position="272"/>
    </location>
</feature>
<evidence type="ECO:0000256" key="11">
    <source>
        <dbReference type="SAM" id="Phobius"/>
    </source>
</evidence>
<dbReference type="GO" id="GO:0015293">
    <property type="term" value="F:symporter activity"/>
    <property type="evidence" value="ECO:0007669"/>
    <property type="project" value="UniProtKB-KW"/>
</dbReference>
<feature type="transmembrane region" description="Helical" evidence="11">
    <location>
        <begin position="456"/>
        <end position="476"/>
    </location>
</feature>
<keyword evidence="8 11" id="KW-0472">Membrane</keyword>
<feature type="transmembrane region" description="Helical" evidence="11">
    <location>
        <begin position="430"/>
        <end position="450"/>
    </location>
</feature>
<sequence>MLISQQNKQLAPTAGDDAKLKDIAAAMEEGFGEANWSTDRVHSLSRRSESAQVIPITTSNPTSEEDGADYIASSAADWGGGELNPQDAWLPLTESRNGNTISATFHLLCSGIGIQALLLPVALATLGWAWGIICLSLAFSWQLYTIWLLVHLHESNSRTRYSRYLDLAMIAFGQKLGKFSSLVPVMYLSAGTCVQLIIIGGGTLKLFITTVCKDGATCDAKSLTTVECFLVFMIMAVVVAQFPNLSSLAWVSLIGSITAIAYCTMIWALSIGKGRSSDISYEPPEMESNMDRFGVILNSLGIIVLAFRGHNVILEIQGTLPLSPKHPTHKPMWRGVAISYLLIAMCLFPLAIAGFWAYGNKVPSSNGGLLIAISKFHGHDTPRSVLGLMFILVIINCLSTFQIYGIVIFDKLESNYTSKKKKPCARWLRMAFRVFFGGMTFFVAVAVPFLGSLAPLIGGLTLPLAYAYPCFMWIAIKKPKPKGVMWCANMGLGCLGLVLSALLVVAAAWNLASKGLHANFFKP</sequence>
<dbReference type="PANTHER" id="PTHR48017">
    <property type="entry name" value="OS05G0424000 PROTEIN-RELATED"/>
    <property type="match status" value="1"/>
</dbReference>
<evidence type="ECO:0000256" key="8">
    <source>
        <dbReference type="ARBA" id="ARBA00023136"/>
    </source>
</evidence>
<evidence type="ECO:0000256" key="4">
    <source>
        <dbReference type="ARBA" id="ARBA00022692"/>
    </source>
</evidence>
<feature type="transmembrane region" description="Helical" evidence="11">
    <location>
        <begin position="292"/>
        <end position="314"/>
    </location>
</feature>
<feature type="transmembrane region" description="Helical" evidence="11">
    <location>
        <begin position="128"/>
        <end position="150"/>
    </location>
</feature>
<feature type="transmembrane region" description="Helical" evidence="11">
    <location>
        <begin position="185"/>
        <end position="208"/>
    </location>
</feature>
<dbReference type="GO" id="GO:0009734">
    <property type="term" value="P:auxin-activated signaling pathway"/>
    <property type="evidence" value="ECO:0007669"/>
    <property type="project" value="UniProtKB-KW"/>
</dbReference>
<keyword evidence="3" id="KW-0813">Transport</keyword>
<keyword evidence="9" id="KW-0927">Auxin signaling pathway</keyword>
<reference evidence="13 14" key="1">
    <citation type="submission" date="2020-05" db="EMBL/GenBank/DDBJ databases">
        <authorList>
            <person name="Campoy J."/>
            <person name="Schneeberger K."/>
            <person name="Spophaly S."/>
        </authorList>
    </citation>
    <scope>NUCLEOTIDE SEQUENCE [LARGE SCALE GENOMIC DNA]</scope>
    <source>
        <strain evidence="13">PruArmRojPasFocal</strain>
    </source>
</reference>
<feature type="transmembrane region" description="Helical" evidence="11">
    <location>
        <begin position="385"/>
        <end position="409"/>
    </location>
</feature>
<dbReference type="AlphaFoldDB" id="A0A6J5VSH4"/>
<evidence type="ECO:0000256" key="10">
    <source>
        <dbReference type="ARBA" id="ARBA00045588"/>
    </source>
</evidence>
<keyword evidence="7 11" id="KW-1133">Transmembrane helix</keyword>
<comment type="similarity">
    <text evidence="2">Belongs to the amino acid/polyamine transporter 2 family. Amino acid/auxin permease (AAAP) (TC 2.A.18.1) subfamily.</text>
</comment>
<accession>A0A6J5VSH4</accession>
<name>A0A6J5VSH4_PRUAR</name>
<evidence type="ECO:0000256" key="2">
    <source>
        <dbReference type="ARBA" id="ARBA00005590"/>
    </source>
</evidence>
<evidence type="ECO:0000256" key="9">
    <source>
        <dbReference type="ARBA" id="ARBA00023294"/>
    </source>
</evidence>
<dbReference type="InterPro" id="IPR013057">
    <property type="entry name" value="AA_transpt_TM"/>
</dbReference>
<feature type="transmembrane region" description="Helical" evidence="11">
    <location>
        <begin position="488"/>
        <end position="512"/>
    </location>
</feature>
<evidence type="ECO:0000313" key="13">
    <source>
        <dbReference type="EMBL" id="CAB4290951.1"/>
    </source>
</evidence>
<dbReference type="Pfam" id="PF01490">
    <property type="entry name" value="Aa_trans"/>
    <property type="match status" value="1"/>
</dbReference>
<evidence type="ECO:0000256" key="1">
    <source>
        <dbReference type="ARBA" id="ARBA00004127"/>
    </source>
</evidence>
<feature type="transmembrane region" description="Helical" evidence="11">
    <location>
        <begin position="335"/>
        <end position="358"/>
    </location>
</feature>
<dbReference type="Proteomes" id="UP000507222">
    <property type="component" value="Unassembled WGS sequence"/>
</dbReference>
<comment type="subcellular location">
    <subcellularLocation>
        <location evidence="1">Endomembrane system</location>
        <topology evidence="1">Multi-pass membrane protein</topology>
    </subcellularLocation>
</comment>
<feature type="transmembrane region" description="Helical" evidence="11">
    <location>
        <begin position="220"/>
        <end position="240"/>
    </location>
</feature>
<keyword evidence="4 11" id="KW-0812">Transmembrane</keyword>
<protein>
    <recommendedName>
        <fullName evidence="12">Amino acid transporter transmembrane domain-containing protein</fullName>
    </recommendedName>
</protein>
<keyword evidence="6" id="KW-0029">Amino-acid transport</keyword>
<organism evidence="13 14">
    <name type="scientific">Prunus armeniaca</name>
    <name type="common">Apricot</name>
    <name type="synonym">Armeniaca vulgaris</name>
    <dbReference type="NCBI Taxonomy" id="36596"/>
    <lineage>
        <taxon>Eukaryota</taxon>
        <taxon>Viridiplantae</taxon>
        <taxon>Streptophyta</taxon>
        <taxon>Embryophyta</taxon>
        <taxon>Tracheophyta</taxon>
        <taxon>Spermatophyta</taxon>
        <taxon>Magnoliopsida</taxon>
        <taxon>eudicotyledons</taxon>
        <taxon>Gunneridae</taxon>
        <taxon>Pentapetalae</taxon>
        <taxon>rosids</taxon>
        <taxon>fabids</taxon>
        <taxon>Rosales</taxon>
        <taxon>Rosaceae</taxon>
        <taxon>Amygdaloideae</taxon>
        <taxon>Amygdaleae</taxon>
        <taxon>Prunus</taxon>
    </lineage>
</organism>
<feature type="domain" description="Amino acid transporter transmembrane" evidence="12">
    <location>
        <begin position="97"/>
        <end position="506"/>
    </location>
</feature>
<dbReference type="EMBL" id="CAEKDK010000008">
    <property type="protein sequence ID" value="CAB4290951.1"/>
    <property type="molecule type" value="Genomic_DNA"/>
</dbReference>
<comment type="function">
    <text evidence="10">Carrier protein involved in proton-driven auxin influx. Mediates the formation of auxin gradient from developing leaves (site of auxin biosynthesis) to tips by contributing to the loading of auxin in vascular tissues and facilitating acropetal (base to tip) auxin transport within inner tissues of the root apex, and basipetal (tip to base) auxin transport within outer tissues of the root apex. May be involved in lateral roots and nodules formation.</text>
</comment>
<dbReference type="GO" id="GO:0006865">
    <property type="term" value="P:amino acid transport"/>
    <property type="evidence" value="ECO:0007669"/>
    <property type="project" value="UniProtKB-KW"/>
</dbReference>
<evidence type="ECO:0000256" key="5">
    <source>
        <dbReference type="ARBA" id="ARBA00022847"/>
    </source>
</evidence>
<evidence type="ECO:0000256" key="7">
    <source>
        <dbReference type="ARBA" id="ARBA00022989"/>
    </source>
</evidence>